<name>A0A370C2H2_ASPNG</name>
<evidence type="ECO:0000313" key="1">
    <source>
        <dbReference type="EMBL" id="RDH22095.1"/>
    </source>
</evidence>
<evidence type="ECO:0000313" key="2">
    <source>
        <dbReference type="Proteomes" id="UP000253845"/>
    </source>
</evidence>
<dbReference type="Proteomes" id="UP000253845">
    <property type="component" value="Unassembled WGS sequence"/>
</dbReference>
<dbReference type="AlphaFoldDB" id="A0A370C2H2"/>
<reference evidence="1 2" key="1">
    <citation type="submission" date="2018-07" db="EMBL/GenBank/DDBJ databases">
        <title>Section-level genome sequencing of Aspergillus section Nigri to investigate inter- and intra-species variation.</title>
        <authorList>
            <consortium name="DOE Joint Genome Institute"/>
            <person name="Vesth T.C."/>
            <person name="Nybo J.L."/>
            <person name="Theobald S."/>
            <person name="Frisvad J.C."/>
            <person name="Larsen T.O."/>
            <person name="Nielsen K.F."/>
            <person name="Hoof J.B."/>
            <person name="Brandl J."/>
            <person name="Salamov A."/>
            <person name="Riley R."/>
            <person name="Gladden J.M."/>
            <person name="Phatale P."/>
            <person name="Nielsen M.T."/>
            <person name="Lyhne E.K."/>
            <person name="Kogle M.E."/>
            <person name="Strasser K."/>
            <person name="McDonnell E."/>
            <person name="Barry K."/>
            <person name="Clum A."/>
            <person name="Chen C."/>
            <person name="Nolan M."/>
            <person name="Sandor L."/>
            <person name="Kuo A."/>
            <person name="Lipzen A."/>
            <person name="Hainaut M."/>
            <person name="Drula E."/>
            <person name="Tsang A."/>
            <person name="Magnuson J.K."/>
            <person name="Henrissat B."/>
            <person name="Wiebenga A."/>
            <person name="Simmons B.A."/>
            <person name="Makela M.R."/>
            <person name="De vries R.P."/>
            <person name="Grigoriev I.V."/>
            <person name="Mortensen U.H."/>
            <person name="Baker S.E."/>
            <person name="Andersen M.R."/>
        </authorList>
    </citation>
    <scope>NUCLEOTIDE SEQUENCE [LARGE SCALE GENOMIC DNA]</scope>
    <source>
        <strain evidence="1 2">ATCC 13496</strain>
    </source>
</reference>
<organism evidence="1 2">
    <name type="scientific">Aspergillus niger ATCC 13496</name>
    <dbReference type="NCBI Taxonomy" id="1353008"/>
    <lineage>
        <taxon>Eukaryota</taxon>
        <taxon>Fungi</taxon>
        <taxon>Dikarya</taxon>
        <taxon>Ascomycota</taxon>
        <taxon>Pezizomycotina</taxon>
        <taxon>Eurotiomycetes</taxon>
        <taxon>Eurotiomycetidae</taxon>
        <taxon>Eurotiales</taxon>
        <taxon>Aspergillaceae</taxon>
        <taxon>Aspergillus</taxon>
        <taxon>Aspergillus subgen. Circumdati</taxon>
    </lineage>
</organism>
<protein>
    <submittedName>
        <fullName evidence="1">Uncharacterized protein</fullName>
    </submittedName>
</protein>
<proteinExistence type="predicted"/>
<dbReference type="EMBL" id="KZ851908">
    <property type="protein sequence ID" value="RDH22095.1"/>
    <property type="molecule type" value="Genomic_DNA"/>
</dbReference>
<sequence length="234" mass="26518">MQMDIFDWLGLRDKDGPRVPQPTPCISEENPCMMLCHTYGFALLYGHAVMTLAICGPGSRRGLTNCSSPTTRTQDANYYSMRVNLIGDLQLPRSLSHHETWRSRQSFGHLLWERAVSLAQQVGEYSGNPRNFGTDAKPARERDLNVMVPCLWRREAEQSLDPIYSTWHSPHQVWKPRLVHLAQATPKSTYIACLQLAEAVKTRLKRGKLIPRVSYGGNDGRQSGEVALSMDRHE</sequence>
<dbReference type="VEuPathDB" id="FungiDB:M747DRAFT_276936"/>
<accession>A0A370C2H2</accession>
<gene>
    <name evidence="1" type="ORF">M747DRAFT_276936</name>
</gene>